<proteinExistence type="inferred from homology"/>
<evidence type="ECO:0000256" key="7">
    <source>
        <dbReference type="ARBA" id="ARBA00023136"/>
    </source>
</evidence>
<keyword evidence="9" id="KW-0653">Protein transport</keyword>
<keyword evidence="6 9" id="KW-0496">Mitochondrion</keyword>
<dbReference type="GO" id="GO:0045039">
    <property type="term" value="P:protein insertion into mitochondrial inner membrane"/>
    <property type="evidence" value="ECO:0007669"/>
    <property type="project" value="UniProtKB-UniRule"/>
</dbReference>
<dbReference type="WBParaSite" id="BXY_0594500.1">
    <property type="protein sequence ID" value="BXY_0594500.1"/>
    <property type="gene ID" value="BXY_0594500"/>
</dbReference>
<comment type="subcellular location">
    <subcellularLocation>
        <location evidence="1 9">Mitochondrion inner membrane</location>
        <topology evidence="1 9">Multi-pass membrane protein</topology>
    </subcellularLocation>
</comment>
<feature type="compositionally biased region" description="Basic and acidic residues" evidence="10">
    <location>
        <begin position="20"/>
        <end position="29"/>
    </location>
</feature>
<protein>
    <recommendedName>
        <fullName evidence="9">Mitochondrial import inner membrane translocase subunit TIM22</fullName>
    </recommendedName>
</protein>
<dbReference type="PANTHER" id="PTHR14110:SF0">
    <property type="entry name" value="MITOCHONDRIAL IMPORT INNER MEMBRANE TRANSLOCASE SUBUNIT TIM22"/>
    <property type="match status" value="1"/>
</dbReference>
<accession>A0A1I7RYX7</accession>
<dbReference type="SMR" id="A0A1I7RYX7"/>
<dbReference type="EMBL" id="CAJFCV020000002">
    <property type="protein sequence ID" value="CAG9092061.1"/>
    <property type="molecule type" value="Genomic_DNA"/>
</dbReference>
<comment type="similarity">
    <text evidence="2 9">Belongs to the Tim17/Tim22/Tim23 family.</text>
</comment>
<dbReference type="Proteomes" id="UP000582659">
    <property type="component" value="Unassembled WGS sequence"/>
</dbReference>
<evidence type="ECO:0000313" key="14">
    <source>
        <dbReference type="WBParaSite" id="BXY_0594500.1"/>
    </source>
</evidence>
<dbReference type="eggNOG" id="KOG3225">
    <property type="taxonomic scope" value="Eukaryota"/>
</dbReference>
<dbReference type="OrthoDB" id="75343at2759"/>
<keyword evidence="5 9" id="KW-1133">Transmembrane helix</keyword>
<dbReference type="InterPro" id="IPR039175">
    <property type="entry name" value="TIM22"/>
</dbReference>
<feature type="transmembrane region" description="Helical" evidence="9">
    <location>
        <begin position="88"/>
        <end position="109"/>
    </location>
</feature>
<evidence type="ECO:0000256" key="4">
    <source>
        <dbReference type="ARBA" id="ARBA00022792"/>
    </source>
</evidence>
<dbReference type="Proteomes" id="UP000659654">
    <property type="component" value="Unassembled WGS sequence"/>
</dbReference>
<dbReference type="GO" id="GO:0008320">
    <property type="term" value="F:protein transmembrane transporter activity"/>
    <property type="evidence" value="ECO:0007669"/>
    <property type="project" value="UniProtKB-UniRule"/>
</dbReference>
<evidence type="ECO:0000256" key="6">
    <source>
        <dbReference type="ARBA" id="ARBA00023128"/>
    </source>
</evidence>
<keyword evidence="13" id="KW-1185">Reference proteome</keyword>
<comment type="caution">
    <text evidence="9">Lacks conserved residue(s) required for the propagation of feature annotation.</text>
</comment>
<evidence type="ECO:0000256" key="8">
    <source>
        <dbReference type="ARBA" id="ARBA00024713"/>
    </source>
</evidence>
<feature type="region of interest" description="Disordered" evidence="10">
    <location>
        <begin position="1"/>
        <end position="33"/>
    </location>
</feature>
<dbReference type="Pfam" id="PF02466">
    <property type="entry name" value="Tim17"/>
    <property type="match status" value="1"/>
</dbReference>
<name>A0A1I7RYX7_BURXY</name>
<evidence type="ECO:0000256" key="1">
    <source>
        <dbReference type="ARBA" id="ARBA00004448"/>
    </source>
</evidence>
<dbReference type="EMBL" id="CAJFDI010000002">
    <property type="protein sequence ID" value="CAD5213232.1"/>
    <property type="molecule type" value="Genomic_DNA"/>
</dbReference>
<organism evidence="12 14">
    <name type="scientific">Bursaphelenchus xylophilus</name>
    <name type="common">Pinewood nematode worm</name>
    <name type="synonym">Aphelenchoides xylophilus</name>
    <dbReference type="NCBI Taxonomy" id="6326"/>
    <lineage>
        <taxon>Eukaryota</taxon>
        <taxon>Metazoa</taxon>
        <taxon>Ecdysozoa</taxon>
        <taxon>Nematoda</taxon>
        <taxon>Chromadorea</taxon>
        <taxon>Rhabditida</taxon>
        <taxon>Tylenchina</taxon>
        <taxon>Tylenchomorpha</taxon>
        <taxon>Aphelenchoidea</taxon>
        <taxon>Aphelenchoididae</taxon>
        <taxon>Bursaphelenchus</taxon>
    </lineage>
</organism>
<comment type="function">
    <text evidence="8 9">Essential core component of the TIM22 complex, a complex that mediates the import and insertion of multi-pass transmembrane proteins into the mitochondrial inner membrane. In the TIM22 complex, it constitutes the voltage-activated and signal-gated channel. Forms a twin-pore translocase that uses the membrane potential as external driving force in 2 voltage-dependent steps.</text>
</comment>
<dbReference type="PANTHER" id="PTHR14110">
    <property type="entry name" value="MITOCHONDRIAL IMPORT INNER MEMBRANE TRANSLOCASE SUBUNIT TIM22"/>
    <property type="match status" value="1"/>
</dbReference>
<keyword evidence="3 9" id="KW-0812">Transmembrane</keyword>
<keyword evidence="7 9" id="KW-0472">Membrane</keyword>
<dbReference type="GO" id="GO:0030943">
    <property type="term" value="F:mitochondrion targeting sequence binding"/>
    <property type="evidence" value="ECO:0007669"/>
    <property type="project" value="TreeGrafter"/>
</dbReference>
<comment type="subunit">
    <text evidence="9">Component of the TIM22 complex.</text>
</comment>
<sequence>MSLSQGGTDFTEIFGNPFNKKPEKTKPPEPEPEFEYTPSAYFTLVDQMIGSRSRPWNPERTPVMPKMMLSLPPMSKEELMIHRTMENCAFKAALSFVLGGGVGVAFGLFTASVDPSLSFNKDPTKPLTFRETWIEMRGRMVSYAKNFASLGLLFAGTECILETARGKSDWKNGTFSGGIVGGIIGLRAGVKPALFGAAGFAAFSTIIDHYLRH</sequence>
<evidence type="ECO:0000313" key="13">
    <source>
        <dbReference type="Proteomes" id="UP000659654"/>
    </source>
</evidence>
<keyword evidence="9" id="KW-0811">Translocation</keyword>
<evidence type="ECO:0000256" key="9">
    <source>
        <dbReference type="RuleBase" id="RU367038"/>
    </source>
</evidence>
<gene>
    <name evidence="11" type="ORF">BXYJ_LOCUS2903</name>
</gene>
<reference evidence="14" key="1">
    <citation type="submission" date="2016-11" db="UniProtKB">
        <authorList>
            <consortium name="WormBaseParasite"/>
        </authorList>
    </citation>
    <scope>IDENTIFICATION</scope>
</reference>
<reference evidence="11" key="2">
    <citation type="submission" date="2020-09" db="EMBL/GenBank/DDBJ databases">
        <authorList>
            <person name="Kikuchi T."/>
        </authorList>
    </citation>
    <scope>NUCLEOTIDE SEQUENCE</scope>
    <source>
        <strain evidence="11">Ka4C1</strain>
    </source>
</reference>
<evidence type="ECO:0000256" key="3">
    <source>
        <dbReference type="ARBA" id="ARBA00022692"/>
    </source>
</evidence>
<keyword evidence="4 9" id="KW-0999">Mitochondrion inner membrane</keyword>
<dbReference type="Proteomes" id="UP000095284">
    <property type="component" value="Unplaced"/>
</dbReference>
<evidence type="ECO:0000313" key="11">
    <source>
        <dbReference type="EMBL" id="CAD5213232.1"/>
    </source>
</evidence>
<dbReference type="AlphaFoldDB" id="A0A1I7RYX7"/>
<evidence type="ECO:0000313" key="12">
    <source>
        <dbReference type="Proteomes" id="UP000095284"/>
    </source>
</evidence>
<evidence type="ECO:0000256" key="10">
    <source>
        <dbReference type="SAM" id="MobiDB-lite"/>
    </source>
</evidence>
<evidence type="ECO:0000256" key="5">
    <source>
        <dbReference type="ARBA" id="ARBA00022989"/>
    </source>
</evidence>
<keyword evidence="9" id="KW-0813">Transport</keyword>
<evidence type="ECO:0000256" key="2">
    <source>
        <dbReference type="ARBA" id="ARBA00008444"/>
    </source>
</evidence>
<dbReference type="GO" id="GO:0042721">
    <property type="term" value="C:TIM22 mitochondrial import inner membrane insertion complex"/>
    <property type="evidence" value="ECO:0007669"/>
    <property type="project" value="UniProtKB-UniRule"/>
</dbReference>